<evidence type="ECO:0000313" key="3">
    <source>
        <dbReference type="EMBL" id="CAG8466806.1"/>
    </source>
</evidence>
<proteinExistence type="predicted"/>
<dbReference type="InterPro" id="IPR000719">
    <property type="entry name" value="Prot_kinase_dom"/>
</dbReference>
<accession>A0ABM8VWW6</accession>
<dbReference type="Gene3D" id="1.10.510.10">
    <property type="entry name" value="Transferase(Phosphotransferase) domain 1"/>
    <property type="match status" value="1"/>
</dbReference>
<dbReference type="Proteomes" id="UP000789901">
    <property type="component" value="Unassembled WGS sequence"/>
</dbReference>
<dbReference type="PROSITE" id="PS50011">
    <property type="entry name" value="PROTEIN_KINASE_DOM"/>
    <property type="match status" value="1"/>
</dbReference>
<comment type="caution">
    <text evidence="3">The sequence shown here is derived from an EMBL/GenBank/DDBJ whole genome shotgun (WGS) entry which is preliminary data.</text>
</comment>
<sequence length="210" mass="24368">MSQNDIKEIMNEVNILKNLNNEYIIQYHGTYFDNQQFLIIMDYAENDTLTKFIKNIKNHDWDLNRKFISQMAQGLNYIHYENIIHRDLKSINILLTKNYEVKISDFGLAKTKNIISHSHRSEAVEITAKCTTPFKDIDNILVHVVFNNGREKIPNDTPENIPPQTASAGGSSDPKIQKKSNQDNSERFFIINYEPEEKLQPQVEISPKGQ</sequence>
<dbReference type="PANTHER" id="PTHR24361">
    <property type="entry name" value="MITOGEN-ACTIVATED KINASE KINASE KINASE"/>
    <property type="match status" value="1"/>
</dbReference>
<gene>
    <name evidence="3" type="ORF">GMARGA_LOCUS579</name>
</gene>
<dbReference type="SMART" id="SM00220">
    <property type="entry name" value="S_TKc"/>
    <property type="match status" value="1"/>
</dbReference>
<reference evidence="3 4" key="1">
    <citation type="submission" date="2021-06" db="EMBL/GenBank/DDBJ databases">
        <authorList>
            <person name="Kallberg Y."/>
            <person name="Tangrot J."/>
            <person name="Rosling A."/>
        </authorList>
    </citation>
    <scope>NUCLEOTIDE SEQUENCE [LARGE SCALE GENOMIC DNA]</scope>
    <source>
        <strain evidence="3 4">120-4 pot B 10/14</strain>
    </source>
</reference>
<feature type="domain" description="Protein kinase" evidence="2">
    <location>
        <begin position="1"/>
        <end position="210"/>
    </location>
</feature>
<protein>
    <submittedName>
        <fullName evidence="3">46067_t:CDS:1</fullName>
    </submittedName>
</protein>
<evidence type="ECO:0000256" key="1">
    <source>
        <dbReference type="SAM" id="MobiDB-lite"/>
    </source>
</evidence>
<organism evidence="3 4">
    <name type="scientific">Gigaspora margarita</name>
    <dbReference type="NCBI Taxonomy" id="4874"/>
    <lineage>
        <taxon>Eukaryota</taxon>
        <taxon>Fungi</taxon>
        <taxon>Fungi incertae sedis</taxon>
        <taxon>Mucoromycota</taxon>
        <taxon>Glomeromycotina</taxon>
        <taxon>Glomeromycetes</taxon>
        <taxon>Diversisporales</taxon>
        <taxon>Gigasporaceae</taxon>
        <taxon>Gigaspora</taxon>
    </lineage>
</organism>
<dbReference type="InterPro" id="IPR011009">
    <property type="entry name" value="Kinase-like_dom_sf"/>
</dbReference>
<evidence type="ECO:0000259" key="2">
    <source>
        <dbReference type="PROSITE" id="PS50011"/>
    </source>
</evidence>
<dbReference type="SUPFAM" id="SSF56112">
    <property type="entry name" value="Protein kinase-like (PK-like)"/>
    <property type="match status" value="1"/>
</dbReference>
<evidence type="ECO:0000313" key="4">
    <source>
        <dbReference type="Proteomes" id="UP000789901"/>
    </source>
</evidence>
<dbReference type="PROSITE" id="PS00108">
    <property type="entry name" value="PROTEIN_KINASE_ST"/>
    <property type="match status" value="1"/>
</dbReference>
<dbReference type="EMBL" id="CAJVQB010000100">
    <property type="protein sequence ID" value="CAG8466806.1"/>
    <property type="molecule type" value="Genomic_DNA"/>
</dbReference>
<dbReference type="Pfam" id="PF00069">
    <property type="entry name" value="Pkinase"/>
    <property type="match status" value="1"/>
</dbReference>
<dbReference type="InterPro" id="IPR053235">
    <property type="entry name" value="Ser_Thr_kinase"/>
</dbReference>
<name>A0ABM8VWW6_GIGMA</name>
<feature type="region of interest" description="Disordered" evidence="1">
    <location>
        <begin position="152"/>
        <end position="210"/>
    </location>
</feature>
<keyword evidence="4" id="KW-1185">Reference proteome</keyword>
<dbReference type="InterPro" id="IPR008271">
    <property type="entry name" value="Ser/Thr_kinase_AS"/>
</dbReference>